<sequence length="119" mass="13266">MTPELFSNFRPSRRHSSVCLARLSVAVSTPCCCIAHSTTSSRRSCLVHDGLVDSRPVRPKETRGGSSPFLGPCKSHSSYPARYDTTMAKTFPATRNDDQPLCLYRARINDIGDRDKFPF</sequence>
<evidence type="ECO:0000313" key="1">
    <source>
        <dbReference type="EMBL" id="KAF2142254.1"/>
    </source>
</evidence>
<dbReference type="RefSeq" id="XP_033397966.1">
    <property type="nucleotide sequence ID" value="XM_033540876.1"/>
</dbReference>
<reference evidence="1" key="1">
    <citation type="journal article" date="2020" name="Stud. Mycol.">
        <title>101 Dothideomycetes genomes: a test case for predicting lifestyles and emergence of pathogens.</title>
        <authorList>
            <person name="Haridas S."/>
            <person name="Albert R."/>
            <person name="Binder M."/>
            <person name="Bloem J."/>
            <person name="Labutti K."/>
            <person name="Salamov A."/>
            <person name="Andreopoulos B."/>
            <person name="Baker S."/>
            <person name="Barry K."/>
            <person name="Bills G."/>
            <person name="Bluhm B."/>
            <person name="Cannon C."/>
            <person name="Castanera R."/>
            <person name="Culley D."/>
            <person name="Daum C."/>
            <person name="Ezra D."/>
            <person name="Gonzalez J."/>
            <person name="Henrissat B."/>
            <person name="Kuo A."/>
            <person name="Liang C."/>
            <person name="Lipzen A."/>
            <person name="Lutzoni F."/>
            <person name="Magnuson J."/>
            <person name="Mondo S."/>
            <person name="Nolan M."/>
            <person name="Ohm R."/>
            <person name="Pangilinan J."/>
            <person name="Park H.-J."/>
            <person name="Ramirez L."/>
            <person name="Alfaro M."/>
            <person name="Sun H."/>
            <person name="Tritt A."/>
            <person name="Yoshinaga Y."/>
            <person name="Zwiers L.-H."/>
            <person name="Turgeon B."/>
            <person name="Goodwin S."/>
            <person name="Spatafora J."/>
            <person name="Crous P."/>
            <person name="Grigoriev I."/>
        </authorList>
    </citation>
    <scope>NUCLEOTIDE SEQUENCE</scope>
    <source>
        <strain evidence="1">CBS 121167</strain>
    </source>
</reference>
<gene>
    <name evidence="1" type="ORF">K452DRAFT_28970</name>
</gene>
<keyword evidence="2" id="KW-1185">Reference proteome</keyword>
<evidence type="ECO:0000313" key="2">
    <source>
        <dbReference type="Proteomes" id="UP000799438"/>
    </source>
</evidence>
<dbReference type="AlphaFoldDB" id="A0A6A6BG78"/>
<accession>A0A6A6BG78</accession>
<proteinExistence type="predicted"/>
<name>A0A6A6BG78_9PEZI</name>
<dbReference type="GeneID" id="54298372"/>
<dbReference type="Proteomes" id="UP000799438">
    <property type="component" value="Unassembled WGS sequence"/>
</dbReference>
<dbReference type="EMBL" id="ML995485">
    <property type="protein sequence ID" value="KAF2142254.1"/>
    <property type="molecule type" value="Genomic_DNA"/>
</dbReference>
<organism evidence="1 2">
    <name type="scientific">Aplosporella prunicola CBS 121167</name>
    <dbReference type="NCBI Taxonomy" id="1176127"/>
    <lineage>
        <taxon>Eukaryota</taxon>
        <taxon>Fungi</taxon>
        <taxon>Dikarya</taxon>
        <taxon>Ascomycota</taxon>
        <taxon>Pezizomycotina</taxon>
        <taxon>Dothideomycetes</taxon>
        <taxon>Dothideomycetes incertae sedis</taxon>
        <taxon>Botryosphaeriales</taxon>
        <taxon>Aplosporellaceae</taxon>
        <taxon>Aplosporella</taxon>
    </lineage>
</organism>
<protein>
    <submittedName>
        <fullName evidence="1">Uncharacterized protein</fullName>
    </submittedName>
</protein>